<dbReference type="AlphaFoldDB" id="A0A3N4I2B8"/>
<dbReference type="EMBL" id="ML119690">
    <property type="protein sequence ID" value="RPA80255.1"/>
    <property type="molecule type" value="Genomic_DNA"/>
</dbReference>
<keyword evidence="1" id="KW-0945">Host-virus interaction</keyword>
<evidence type="ECO:0000256" key="1">
    <source>
        <dbReference type="ARBA" id="ARBA00022581"/>
    </source>
</evidence>
<feature type="region of interest" description="Disordered" evidence="2">
    <location>
        <begin position="217"/>
        <end position="373"/>
    </location>
</feature>
<feature type="compositionally biased region" description="Acidic residues" evidence="2">
    <location>
        <begin position="543"/>
        <end position="552"/>
    </location>
</feature>
<feature type="domain" description="C2H2-type" evidence="3">
    <location>
        <begin position="749"/>
        <end position="770"/>
    </location>
</feature>
<feature type="compositionally biased region" description="Polar residues" evidence="2">
    <location>
        <begin position="273"/>
        <end position="283"/>
    </location>
</feature>
<feature type="region of interest" description="Disordered" evidence="2">
    <location>
        <begin position="531"/>
        <end position="552"/>
    </location>
</feature>
<proteinExistence type="predicted"/>
<evidence type="ECO:0000259" key="3">
    <source>
        <dbReference type="PROSITE" id="PS00028"/>
    </source>
</evidence>
<accession>A0A3N4I2B8</accession>
<feature type="region of interest" description="Disordered" evidence="2">
    <location>
        <begin position="1"/>
        <end position="49"/>
    </location>
</feature>
<evidence type="ECO:0000313" key="5">
    <source>
        <dbReference type="Proteomes" id="UP000275078"/>
    </source>
</evidence>
<feature type="compositionally biased region" description="Polar residues" evidence="2">
    <location>
        <begin position="81"/>
        <end position="99"/>
    </location>
</feature>
<dbReference type="Proteomes" id="UP000275078">
    <property type="component" value="Unassembled WGS sequence"/>
</dbReference>
<name>A0A3N4I2B8_ASCIM</name>
<feature type="compositionally biased region" description="Low complexity" evidence="2">
    <location>
        <begin position="333"/>
        <end position="348"/>
    </location>
</feature>
<protein>
    <recommendedName>
        <fullName evidence="3">C2H2-type domain-containing protein</fullName>
    </recommendedName>
</protein>
<feature type="compositionally biased region" description="Pro residues" evidence="2">
    <location>
        <begin position="323"/>
        <end position="332"/>
    </location>
</feature>
<dbReference type="InterPro" id="IPR013087">
    <property type="entry name" value="Znf_C2H2_type"/>
</dbReference>
<gene>
    <name evidence="4" type="ORF">BJ508DRAFT_307639</name>
</gene>
<feature type="compositionally biased region" description="Low complexity" evidence="2">
    <location>
        <begin position="610"/>
        <end position="633"/>
    </location>
</feature>
<sequence>MYNPFVGQWPPYPPPPYQQIPAPLHPPHNAAHQAPHPQGPHPQGPHEASLLQRTEPQHQQTLPQVPAQQAAYDQGHHNYGLNVQTHNQVPPSYQRQQHFLQPRQPQLARYGQIPALLPQPDALPVNAPYPLYRTDPPVTFAPAVSHWQTQGYNGQQLVEERNIRQIQLEQSQAQAQEQQQGIQQQQREDEVEEVQQGLKKDWELAQRIRRIYQNRERRERDRRIAKVGEDQRLKHQQRGNRGLPQQQQHSQHHLQHQQSREHQQHARPCLQPLPSQQRASNPHQALRPTQGHPKAQLPFPNISSSRSHQTPTSSPKHSVVPKPAAPQAPPTPRLQTTTAPATTPSSPQKRGASKSPTQVSPSGTGSAAFSPASPTKRLRYSGLVTAADGLLDSEKEGKEPRIARDLFGVWSGVHGRRGDRAGEGKDGMLLEECAEDLGVFEEERFETPWGVEDNDGGPILQKGVYLKDGQEMRIGLEETDMGPYFPGTIPDDFTDQDASNGDEREILHFGEEPNPFDCVDFGIFMDGDSARRKGETASVSEKEESDGVGEEDYVNDVRREQAIGAEELPDGLRNVAGVESEADLVSRGRRDVTSITTSDQLQPLPPPLAPSISGPPNQDDAPASETPSSESAPQTPPPARPDLHAPAGPPPAQSPLANVPPALRRLPLFIALERLALNVPGNNGPKITYDPQKQELTVTFRTTLIVRYHEGKGIKVSLGVTRPSGGNAPPAPVTHTPTWQSRVRPPFDCPYCQAVCTTRYKFVKHITDNHSSYPQTWDWENHFPLKCRYCPHIAGNSTIHQRHMASYHPTEVQPAQTLPCPERCGEIAPRPFANMERHMLSIAHLQAESRSKKKPFKCVVESCRRRFKTAGHRDNHVRNDHRPTDVAPHARNFVVEAYNEPLEVTIGWELEEVLSGVVVMLSKYRGVEKVVVRRDGVPDREITIGGIDAELFGWLEDCGRRIKDMQGDLGSENSDSEDGESGGEGEGDGEAAVMGMEGLPRGVEEVGGIEEDGEAVVVGAESSDEDESADGKGTDDGLNG</sequence>
<evidence type="ECO:0000256" key="2">
    <source>
        <dbReference type="SAM" id="MobiDB-lite"/>
    </source>
</evidence>
<feature type="compositionally biased region" description="Low complexity" evidence="2">
    <location>
        <begin position="27"/>
        <end position="36"/>
    </location>
</feature>
<feature type="region of interest" description="Disordered" evidence="2">
    <location>
        <begin position="581"/>
        <end position="659"/>
    </location>
</feature>
<feature type="domain" description="C2H2-type" evidence="3">
    <location>
        <begin position="858"/>
        <end position="881"/>
    </location>
</feature>
<organism evidence="4 5">
    <name type="scientific">Ascobolus immersus RN42</name>
    <dbReference type="NCBI Taxonomy" id="1160509"/>
    <lineage>
        <taxon>Eukaryota</taxon>
        <taxon>Fungi</taxon>
        <taxon>Dikarya</taxon>
        <taxon>Ascomycota</taxon>
        <taxon>Pezizomycotina</taxon>
        <taxon>Pezizomycetes</taxon>
        <taxon>Pezizales</taxon>
        <taxon>Ascobolaceae</taxon>
        <taxon>Ascobolus</taxon>
    </lineage>
</organism>
<evidence type="ECO:0000313" key="4">
    <source>
        <dbReference type="EMBL" id="RPA80255.1"/>
    </source>
</evidence>
<feature type="compositionally biased region" description="Basic and acidic residues" evidence="2">
    <location>
        <begin position="1029"/>
        <end position="1040"/>
    </location>
</feature>
<dbReference type="PANTHER" id="PTHR13037:SF24">
    <property type="entry name" value="POLYCOMB PROTEIN PCL-RELATED"/>
    <property type="match status" value="1"/>
</dbReference>
<dbReference type="Gene3D" id="3.30.160.60">
    <property type="entry name" value="Classic Zinc Finger"/>
    <property type="match status" value="2"/>
</dbReference>
<feature type="compositionally biased region" description="Low complexity" evidence="2">
    <location>
        <begin position="303"/>
        <end position="315"/>
    </location>
</feature>
<keyword evidence="5" id="KW-1185">Reference proteome</keyword>
<feature type="compositionally biased region" description="Acidic residues" evidence="2">
    <location>
        <begin position="974"/>
        <end position="989"/>
    </location>
</feature>
<feature type="compositionally biased region" description="Pro residues" evidence="2">
    <location>
        <begin position="10"/>
        <end position="26"/>
    </location>
</feature>
<dbReference type="PANTHER" id="PTHR13037">
    <property type="entry name" value="FORMIN"/>
    <property type="match status" value="1"/>
</dbReference>
<feature type="compositionally biased region" description="Basic and acidic residues" evidence="2">
    <location>
        <begin position="217"/>
        <end position="233"/>
    </location>
</feature>
<feature type="region of interest" description="Disordered" evidence="2">
    <location>
        <begin position="80"/>
        <end position="101"/>
    </location>
</feature>
<dbReference type="PROSITE" id="PS00028">
    <property type="entry name" value="ZINC_FINGER_C2H2_1"/>
    <property type="match status" value="2"/>
</dbReference>
<feature type="region of interest" description="Disordered" evidence="2">
    <location>
        <begin position="965"/>
        <end position="1040"/>
    </location>
</feature>
<reference evidence="4 5" key="1">
    <citation type="journal article" date="2018" name="Nat. Ecol. Evol.">
        <title>Pezizomycetes genomes reveal the molecular basis of ectomycorrhizal truffle lifestyle.</title>
        <authorList>
            <person name="Murat C."/>
            <person name="Payen T."/>
            <person name="Noel B."/>
            <person name="Kuo A."/>
            <person name="Morin E."/>
            <person name="Chen J."/>
            <person name="Kohler A."/>
            <person name="Krizsan K."/>
            <person name="Balestrini R."/>
            <person name="Da Silva C."/>
            <person name="Montanini B."/>
            <person name="Hainaut M."/>
            <person name="Levati E."/>
            <person name="Barry K.W."/>
            <person name="Belfiori B."/>
            <person name="Cichocki N."/>
            <person name="Clum A."/>
            <person name="Dockter R.B."/>
            <person name="Fauchery L."/>
            <person name="Guy J."/>
            <person name="Iotti M."/>
            <person name="Le Tacon F."/>
            <person name="Lindquist E.A."/>
            <person name="Lipzen A."/>
            <person name="Malagnac F."/>
            <person name="Mello A."/>
            <person name="Molinier V."/>
            <person name="Miyauchi S."/>
            <person name="Poulain J."/>
            <person name="Riccioni C."/>
            <person name="Rubini A."/>
            <person name="Sitrit Y."/>
            <person name="Splivallo R."/>
            <person name="Traeger S."/>
            <person name="Wang M."/>
            <person name="Zifcakova L."/>
            <person name="Wipf D."/>
            <person name="Zambonelli A."/>
            <person name="Paolocci F."/>
            <person name="Nowrousian M."/>
            <person name="Ottonello S."/>
            <person name="Baldrian P."/>
            <person name="Spatafora J.W."/>
            <person name="Henrissat B."/>
            <person name="Nagy L.G."/>
            <person name="Aury J.M."/>
            <person name="Wincker P."/>
            <person name="Grigoriev I.V."/>
            <person name="Bonfante P."/>
            <person name="Martin F.M."/>
        </authorList>
    </citation>
    <scope>NUCLEOTIDE SEQUENCE [LARGE SCALE GENOMIC DNA]</scope>
    <source>
        <strain evidence="4 5">RN42</strain>
    </source>
</reference>
<feature type="compositionally biased region" description="Polar residues" evidence="2">
    <location>
        <begin position="354"/>
        <end position="367"/>
    </location>
</feature>
<dbReference type="SMART" id="SM00355">
    <property type="entry name" value="ZnF_C2H2"/>
    <property type="match status" value="3"/>
</dbReference>